<geneLocation type="plasmid" evidence="2 3">
    <name>unnamed</name>
</geneLocation>
<keyword evidence="3" id="KW-1185">Reference proteome</keyword>
<dbReference type="InterPro" id="IPR015020">
    <property type="entry name" value="Rv2525c-like_Glyco_Hydro-like"/>
</dbReference>
<dbReference type="EMBL" id="CP120372">
    <property type="protein sequence ID" value="WEX85315.1"/>
    <property type="molecule type" value="Genomic_DNA"/>
</dbReference>
<name>A0ABY8D6X8_9HYPH</name>
<feature type="domain" description="Rv2525c-like glycoside hydrolase-like" evidence="1">
    <location>
        <begin position="34"/>
        <end position="180"/>
    </location>
</feature>
<accession>A0ABY8D6X8</accession>
<protein>
    <submittedName>
        <fullName evidence="2">DUF1906 domain-containing protein</fullName>
    </submittedName>
</protein>
<keyword evidence="2" id="KW-0614">Plasmid</keyword>
<sequence>MGYRHDFSKADGWSAADVSVRLNNNAGRTFLTFLRSSGVNTVIRYYAISARLKTITPEEAKLLSREGFGILPVFQDSSRHISNFSSAIGTANAKSAMDFAKRIGQPKDKGSTILFAVDADYTATQIDGLILDYFQAIKDEINGTFVIGAYGSGAVLSKLLAEGLITVLWISMSRLFLGTEQFFYSNRWWMRQVPPELTHATSGVVYDRNIVRLPRREIGAYQVDDSGVGSLA</sequence>
<organism evidence="2 3">
    <name type="scientific">Sinorhizobium numidicum</name>
    <dbReference type="NCBI Taxonomy" id="680248"/>
    <lineage>
        <taxon>Bacteria</taxon>
        <taxon>Pseudomonadati</taxon>
        <taxon>Pseudomonadota</taxon>
        <taxon>Alphaproteobacteria</taxon>
        <taxon>Hyphomicrobiales</taxon>
        <taxon>Rhizobiaceae</taxon>
        <taxon>Sinorhizobium/Ensifer group</taxon>
        <taxon>Sinorhizobium</taxon>
    </lineage>
</organism>
<gene>
    <name evidence="2" type="ORF">PYH38_006207</name>
</gene>
<proteinExistence type="predicted"/>
<reference evidence="2 3" key="1">
    <citation type="submission" date="2023-03" db="EMBL/GenBank/DDBJ databases">
        <authorList>
            <person name="Kaur S."/>
            <person name="Espinosa-Saiz D."/>
            <person name="Velazquez E."/>
            <person name="Menendez E."/>
            <person name="diCenzo G.C."/>
        </authorList>
    </citation>
    <scope>NUCLEOTIDE SEQUENCE [LARGE SCALE GENOMIC DNA]</scope>
    <source>
        <strain evidence="2 3">LMG 27395</strain>
        <plasmid evidence="2 3">unnamed</plasmid>
    </source>
</reference>
<dbReference type="Proteomes" id="UP001235547">
    <property type="component" value="Plasmid unnamed"/>
</dbReference>
<dbReference type="InterPro" id="IPR017853">
    <property type="entry name" value="GH"/>
</dbReference>
<dbReference type="Gene3D" id="3.20.20.80">
    <property type="entry name" value="Glycosidases"/>
    <property type="match status" value="1"/>
</dbReference>
<evidence type="ECO:0000313" key="2">
    <source>
        <dbReference type="EMBL" id="WEX85315.1"/>
    </source>
</evidence>
<evidence type="ECO:0000259" key="1">
    <source>
        <dbReference type="Pfam" id="PF08924"/>
    </source>
</evidence>
<dbReference type="RefSeq" id="WP_280736225.1">
    <property type="nucleotide sequence ID" value="NZ_CP120369.1"/>
</dbReference>
<dbReference type="Pfam" id="PF08924">
    <property type="entry name" value="Rv2525c_GlyHyd-like"/>
    <property type="match status" value="1"/>
</dbReference>
<evidence type="ECO:0000313" key="3">
    <source>
        <dbReference type="Proteomes" id="UP001235547"/>
    </source>
</evidence>
<dbReference type="SUPFAM" id="SSF51445">
    <property type="entry name" value="(Trans)glycosidases"/>
    <property type="match status" value="1"/>
</dbReference>